<comment type="catalytic activity">
    <reaction evidence="5">
        <text>L-aspartate + L-glutamine + ATP + H2O = L-asparagine + L-glutamate + AMP + diphosphate + H(+)</text>
        <dbReference type="Rhea" id="RHEA:12228"/>
        <dbReference type="ChEBI" id="CHEBI:15377"/>
        <dbReference type="ChEBI" id="CHEBI:15378"/>
        <dbReference type="ChEBI" id="CHEBI:29985"/>
        <dbReference type="ChEBI" id="CHEBI:29991"/>
        <dbReference type="ChEBI" id="CHEBI:30616"/>
        <dbReference type="ChEBI" id="CHEBI:33019"/>
        <dbReference type="ChEBI" id="CHEBI:58048"/>
        <dbReference type="ChEBI" id="CHEBI:58359"/>
        <dbReference type="ChEBI" id="CHEBI:456215"/>
        <dbReference type="EC" id="6.3.5.4"/>
    </reaction>
</comment>
<dbReference type="Gene3D" id="3.60.20.10">
    <property type="entry name" value="Glutamine Phosphoribosylpyrophosphate, subunit 1, domain 1"/>
    <property type="match status" value="1"/>
</dbReference>
<dbReference type="SUPFAM" id="SSF52402">
    <property type="entry name" value="Adenine nucleotide alpha hydrolases-like"/>
    <property type="match status" value="1"/>
</dbReference>
<dbReference type="Gene3D" id="3.40.50.620">
    <property type="entry name" value="HUPs"/>
    <property type="match status" value="1"/>
</dbReference>
<dbReference type="PANTHER" id="PTHR43284:SF1">
    <property type="entry name" value="ASPARAGINE SYNTHETASE"/>
    <property type="match status" value="1"/>
</dbReference>
<dbReference type="InterPro" id="IPR017932">
    <property type="entry name" value="GATase_2_dom"/>
</dbReference>
<keyword evidence="10" id="KW-1185">Reference proteome</keyword>
<reference evidence="9" key="1">
    <citation type="submission" date="2020-07" db="EMBL/GenBank/DDBJ databases">
        <title>Methanobacterium. sp. MethCan genome.</title>
        <authorList>
            <person name="Postec A."/>
            <person name="Quemeneur M."/>
        </authorList>
    </citation>
    <scope>NUCLEOTIDE SEQUENCE</scope>
    <source>
        <strain evidence="9">MethCAN</strain>
    </source>
</reference>
<feature type="domain" description="Glutamine amidotransferase type-2" evidence="8">
    <location>
        <begin position="2"/>
        <end position="210"/>
    </location>
</feature>
<dbReference type="InterPro" id="IPR029055">
    <property type="entry name" value="Ntn_hydrolases_N"/>
</dbReference>
<dbReference type="GeneID" id="64819483"/>
<sequence length="630" mass="73929">MSAITGIFYRKGKKVDPHLIQKMNDKLSHRGPDGSHTWVEDNVGLGHQMLHTTPESLHEKLPFIEEDLIITADARIDNREELAKKLDIADVETVSDSYFILKAYGRWGEDCPDKLLGDFAFAIWDRKKEILFCARDHMGVKPFYYYVDEEMFVFGTEIKALFEVGGVPREKDEKRIALALMVNDFQEKERTFYKDIKSFKAAHYMAITKDSSKFKRYWKLDPDLEIRMDSDEEYMQEFLKIFTEAVNCRLRSPNKKIGVMLSGGLDSSSVTCTAQKIIEDSDLEKEIHSFSFIFDDFPESDERYYINKVLEGTNIQANFVKCDNISPLENIDKVLDYQDQPTTSFQIGLVHELNALLKSKGLNIILTGEGGDQVVSHSHNYIEELIVSFKWIKAYHTLNNISKVRKVNKYRLLKNKLIHIIQFYVMKIPTLYHILKKPFPLKDFINKPFLERMGIKEAIFFKSKKMNNITCKSEQYYLTQKVAHQNNFEVIDQYNSIFQIENRHPFYDKRVIEYCYGLPIEQKIRSGYNRYILRTIMNGFLPEEIRCRVSKANIGLASIKNLLSEKEIMNKIVTDEQNIIKEYVNLESVKDLYSYNLLEKISIFKIFAWRIILIYLWLEKVNFKTNNKLY</sequence>
<evidence type="ECO:0000256" key="3">
    <source>
        <dbReference type="ARBA" id="ARBA00022840"/>
    </source>
</evidence>
<dbReference type="CDD" id="cd00712">
    <property type="entry name" value="AsnB"/>
    <property type="match status" value="1"/>
</dbReference>
<dbReference type="GO" id="GO:0005524">
    <property type="term" value="F:ATP binding"/>
    <property type="evidence" value="ECO:0007669"/>
    <property type="project" value="UniProtKB-KW"/>
</dbReference>
<dbReference type="GO" id="GO:0004066">
    <property type="term" value="F:asparagine synthase (glutamine-hydrolyzing) activity"/>
    <property type="evidence" value="ECO:0007669"/>
    <property type="project" value="UniProtKB-EC"/>
</dbReference>
<dbReference type="EMBL" id="CP058560">
    <property type="protein sequence ID" value="QUH22612.1"/>
    <property type="molecule type" value="Genomic_DNA"/>
</dbReference>
<evidence type="ECO:0000256" key="4">
    <source>
        <dbReference type="ARBA" id="ARBA00022962"/>
    </source>
</evidence>
<dbReference type="Proteomes" id="UP000681041">
    <property type="component" value="Chromosome"/>
</dbReference>
<dbReference type="NCBIfam" id="TIGR01536">
    <property type="entry name" value="asn_synth_AEB"/>
    <property type="match status" value="1"/>
</dbReference>
<dbReference type="PIRSF" id="PIRSF001589">
    <property type="entry name" value="Asn_synthetase_glu-h"/>
    <property type="match status" value="1"/>
</dbReference>
<gene>
    <name evidence="9" type="ORF">HYG87_01925</name>
</gene>
<dbReference type="PANTHER" id="PTHR43284">
    <property type="entry name" value="ASPARAGINE SYNTHETASE (GLUTAMINE-HYDROLYZING)"/>
    <property type="match status" value="1"/>
</dbReference>
<dbReference type="InterPro" id="IPR051786">
    <property type="entry name" value="ASN_synthetase/amidase"/>
</dbReference>
<accession>A0A8T8K3Z5</accession>
<dbReference type="CDD" id="cd01991">
    <property type="entry name" value="Asn_synthase_B_C"/>
    <property type="match status" value="1"/>
</dbReference>
<keyword evidence="2 5" id="KW-0547">Nucleotide-binding</keyword>
<organism evidence="9 10">
    <name type="scientific">Methanobacterium alkalithermotolerans</name>
    <dbReference type="NCBI Taxonomy" id="2731220"/>
    <lineage>
        <taxon>Archaea</taxon>
        <taxon>Methanobacteriati</taxon>
        <taxon>Methanobacteriota</taxon>
        <taxon>Methanomada group</taxon>
        <taxon>Methanobacteria</taxon>
        <taxon>Methanobacteriales</taxon>
        <taxon>Methanobacteriaceae</taxon>
        <taxon>Methanobacterium</taxon>
    </lineage>
</organism>
<dbReference type="NCBIfam" id="NF033535">
    <property type="entry name" value="lass_lactam_cya"/>
    <property type="match status" value="1"/>
</dbReference>
<keyword evidence="3 5" id="KW-0067">ATP-binding</keyword>
<evidence type="ECO:0000256" key="1">
    <source>
        <dbReference type="ARBA" id="ARBA00005752"/>
    </source>
</evidence>
<protein>
    <recommendedName>
        <fullName evidence="5">Putative asparagine synthetase [glutamine-hydrolyzing]</fullName>
        <ecNumber evidence="5">6.3.5.4</ecNumber>
    </recommendedName>
</protein>
<feature type="binding site" evidence="6">
    <location>
        <position position="96"/>
    </location>
    <ligand>
        <name>L-glutamine</name>
        <dbReference type="ChEBI" id="CHEBI:58359"/>
    </ligand>
</feature>
<dbReference type="EC" id="6.3.5.4" evidence="5"/>
<feature type="site" description="Important for beta-aspartyl-AMP intermediate formation" evidence="7">
    <location>
        <position position="369"/>
    </location>
</feature>
<evidence type="ECO:0000313" key="9">
    <source>
        <dbReference type="EMBL" id="QUH22612.1"/>
    </source>
</evidence>
<dbReference type="OrthoDB" id="8692at2157"/>
<dbReference type="Pfam" id="PF00733">
    <property type="entry name" value="Asn_synthase"/>
    <property type="match status" value="1"/>
</dbReference>
<dbReference type="InterPro" id="IPR014729">
    <property type="entry name" value="Rossmann-like_a/b/a_fold"/>
</dbReference>
<evidence type="ECO:0000256" key="7">
    <source>
        <dbReference type="PIRSR" id="PIRSR001589-3"/>
    </source>
</evidence>
<dbReference type="KEGG" id="meme:HYG87_01925"/>
<dbReference type="Pfam" id="PF13537">
    <property type="entry name" value="GATase_7"/>
    <property type="match status" value="1"/>
</dbReference>
<dbReference type="SUPFAM" id="SSF56235">
    <property type="entry name" value="N-terminal nucleophile aminohydrolases (Ntn hydrolases)"/>
    <property type="match status" value="1"/>
</dbReference>
<comment type="similarity">
    <text evidence="1">Belongs to the asparagine synthetase family.</text>
</comment>
<evidence type="ECO:0000256" key="6">
    <source>
        <dbReference type="PIRSR" id="PIRSR001589-2"/>
    </source>
</evidence>
<evidence type="ECO:0000256" key="5">
    <source>
        <dbReference type="PIRNR" id="PIRNR001589"/>
    </source>
</evidence>
<evidence type="ECO:0000313" key="10">
    <source>
        <dbReference type="Proteomes" id="UP000681041"/>
    </source>
</evidence>
<name>A0A8T8K3Z5_9EURY</name>
<keyword evidence="4" id="KW-0315">Glutamine amidotransferase</keyword>
<evidence type="ECO:0000259" key="8">
    <source>
        <dbReference type="PROSITE" id="PS51278"/>
    </source>
</evidence>
<dbReference type="AlphaFoldDB" id="A0A8T8K3Z5"/>
<evidence type="ECO:0000256" key="2">
    <source>
        <dbReference type="ARBA" id="ARBA00022741"/>
    </source>
</evidence>
<dbReference type="PROSITE" id="PS51278">
    <property type="entry name" value="GATASE_TYPE_2"/>
    <property type="match status" value="1"/>
</dbReference>
<dbReference type="InterPro" id="IPR001962">
    <property type="entry name" value="Asn_synthase"/>
</dbReference>
<dbReference type="InterPro" id="IPR033738">
    <property type="entry name" value="AsnB_N"/>
</dbReference>
<dbReference type="InterPro" id="IPR006426">
    <property type="entry name" value="Asn_synth_AEB"/>
</dbReference>
<dbReference type="GO" id="GO:0006529">
    <property type="term" value="P:asparagine biosynthetic process"/>
    <property type="evidence" value="ECO:0007669"/>
    <property type="project" value="InterPro"/>
</dbReference>
<dbReference type="RefSeq" id="WP_211533556.1">
    <property type="nucleotide sequence ID" value="NZ_CP058560.1"/>
</dbReference>
<proteinExistence type="inferred from homology"/>